<dbReference type="Pfam" id="PF13456">
    <property type="entry name" value="RVT_3"/>
    <property type="match status" value="1"/>
</dbReference>
<dbReference type="InterPro" id="IPR036397">
    <property type="entry name" value="RNaseH_sf"/>
</dbReference>
<name>A0ABW4E940_9LACO</name>
<dbReference type="EC" id="3.1.26.4" evidence="2"/>
<proteinExistence type="predicted"/>
<evidence type="ECO:0000313" key="2">
    <source>
        <dbReference type="EMBL" id="MFD1485611.1"/>
    </source>
</evidence>
<comment type="caution">
    <text evidence="2">The sequence shown here is derived from an EMBL/GenBank/DDBJ whole genome shotgun (WGS) entry which is preliminary data.</text>
</comment>
<accession>A0ABW4E940</accession>
<evidence type="ECO:0000313" key="3">
    <source>
        <dbReference type="Proteomes" id="UP001597252"/>
    </source>
</evidence>
<dbReference type="CDD" id="cd09279">
    <property type="entry name" value="RNase_HI_like"/>
    <property type="match status" value="1"/>
</dbReference>
<keyword evidence="2" id="KW-0378">Hydrolase</keyword>
<dbReference type="Gene3D" id="3.30.420.10">
    <property type="entry name" value="Ribonuclease H-like superfamily/Ribonuclease H"/>
    <property type="match status" value="1"/>
</dbReference>
<keyword evidence="3" id="KW-1185">Reference proteome</keyword>
<dbReference type="InterPro" id="IPR002156">
    <property type="entry name" value="RNaseH_domain"/>
</dbReference>
<dbReference type="EMBL" id="JBHTON010000035">
    <property type="protein sequence ID" value="MFD1485611.1"/>
    <property type="molecule type" value="Genomic_DNA"/>
</dbReference>
<reference evidence="3" key="1">
    <citation type="journal article" date="2019" name="Int. J. Syst. Evol. Microbiol.">
        <title>The Global Catalogue of Microorganisms (GCM) 10K type strain sequencing project: providing services to taxonomists for standard genome sequencing and annotation.</title>
        <authorList>
            <consortium name="The Broad Institute Genomics Platform"/>
            <consortium name="The Broad Institute Genome Sequencing Center for Infectious Disease"/>
            <person name="Wu L."/>
            <person name="Ma J."/>
        </authorList>
    </citation>
    <scope>NUCLEOTIDE SEQUENCE [LARGE SCALE GENOMIC DNA]</scope>
    <source>
        <strain evidence="3">CCM 8903</strain>
    </source>
</reference>
<dbReference type="GO" id="GO:0004523">
    <property type="term" value="F:RNA-DNA hybrid ribonuclease activity"/>
    <property type="evidence" value="ECO:0007669"/>
    <property type="project" value="UniProtKB-EC"/>
</dbReference>
<dbReference type="RefSeq" id="WP_125752687.1">
    <property type="nucleotide sequence ID" value="NZ_JBHTON010000035.1"/>
</dbReference>
<protein>
    <submittedName>
        <fullName evidence="2">Ribonuclease HI family protein</fullName>
        <ecNumber evidence="2">3.1.26.4</ecNumber>
    </submittedName>
</protein>
<dbReference type="Proteomes" id="UP001597252">
    <property type="component" value="Unassembled WGS sequence"/>
</dbReference>
<gene>
    <name evidence="2" type="ORF">ACFQ5J_10255</name>
</gene>
<dbReference type="PROSITE" id="PS50879">
    <property type="entry name" value="RNASE_H_1"/>
    <property type="match status" value="1"/>
</dbReference>
<organism evidence="2 3">
    <name type="scientific">Lacticaseibacillus baoqingensis</name>
    <dbReference type="NCBI Taxonomy" id="2486013"/>
    <lineage>
        <taxon>Bacteria</taxon>
        <taxon>Bacillati</taxon>
        <taxon>Bacillota</taxon>
        <taxon>Bacilli</taxon>
        <taxon>Lactobacillales</taxon>
        <taxon>Lactobacillaceae</taxon>
        <taxon>Lacticaseibacillus</taxon>
    </lineage>
</organism>
<feature type="domain" description="RNase H type-1" evidence="1">
    <location>
        <begin position="1"/>
        <end position="129"/>
    </location>
</feature>
<dbReference type="InterPro" id="IPR012337">
    <property type="entry name" value="RNaseH-like_sf"/>
</dbReference>
<sequence>MIQLYTDAATKGNPGIGGIGILIVTANGQHQLHYPLASMSNHQAEFAAALAGFQALKQLGLTGMISYYSDSKLVIDALQKRYAKHYDAELTPLLQAVDAQGSVLWQWIPERRNHGAHQLAQQGLRDAENQSKP</sequence>
<evidence type="ECO:0000259" key="1">
    <source>
        <dbReference type="PROSITE" id="PS50879"/>
    </source>
</evidence>
<dbReference type="SUPFAM" id="SSF53098">
    <property type="entry name" value="Ribonuclease H-like"/>
    <property type="match status" value="1"/>
</dbReference>